<feature type="compositionally biased region" description="Low complexity" evidence="1">
    <location>
        <begin position="1568"/>
        <end position="1585"/>
    </location>
</feature>
<dbReference type="Gene3D" id="3.30.530.20">
    <property type="match status" value="3"/>
</dbReference>
<keyword evidence="2" id="KW-0472">Membrane</keyword>
<evidence type="ECO:0000313" key="4">
    <source>
        <dbReference type="EMBL" id="KZS94720.1"/>
    </source>
</evidence>
<gene>
    <name evidence="4" type="ORF">SISNIDRAFT_548718</name>
</gene>
<keyword evidence="5" id="KW-1185">Reference proteome</keyword>
<feature type="compositionally biased region" description="Low complexity" evidence="1">
    <location>
        <begin position="442"/>
        <end position="456"/>
    </location>
</feature>
<accession>A0A164W431</accession>
<dbReference type="GO" id="GO:0005737">
    <property type="term" value="C:cytoplasm"/>
    <property type="evidence" value="ECO:0007669"/>
    <property type="project" value="UniProtKB-ARBA"/>
</dbReference>
<dbReference type="EMBL" id="KV419403">
    <property type="protein sequence ID" value="KZS94720.1"/>
    <property type="molecule type" value="Genomic_DNA"/>
</dbReference>
<protein>
    <recommendedName>
        <fullName evidence="3">START domain-containing protein</fullName>
    </recommendedName>
</protein>
<feature type="transmembrane region" description="Helical" evidence="2">
    <location>
        <begin position="1658"/>
        <end position="1677"/>
    </location>
</feature>
<feature type="compositionally biased region" description="Low complexity" evidence="1">
    <location>
        <begin position="1618"/>
        <end position="1650"/>
    </location>
</feature>
<dbReference type="PANTHER" id="PTHR19308:SF54">
    <property type="entry name" value="START DOMAIN-CONTAINING PROTEIN"/>
    <property type="match status" value="1"/>
</dbReference>
<reference evidence="4 5" key="1">
    <citation type="journal article" date="2016" name="Mol. Biol. Evol.">
        <title>Comparative Genomics of Early-Diverging Mushroom-Forming Fungi Provides Insights into the Origins of Lignocellulose Decay Capabilities.</title>
        <authorList>
            <person name="Nagy L.G."/>
            <person name="Riley R."/>
            <person name="Tritt A."/>
            <person name="Adam C."/>
            <person name="Daum C."/>
            <person name="Floudas D."/>
            <person name="Sun H."/>
            <person name="Yadav J.S."/>
            <person name="Pangilinan J."/>
            <person name="Larsson K.H."/>
            <person name="Matsuura K."/>
            <person name="Barry K."/>
            <person name="Labutti K."/>
            <person name="Kuo R."/>
            <person name="Ohm R.A."/>
            <person name="Bhattacharya S.S."/>
            <person name="Shirouzu T."/>
            <person name="Yoshinaga Y."/>
            <person name="Martin F.M."/>
            <person name="Grigoriev I.V."/>
            <person name="Hibbett D.S."/>
        </authorList>
    </citation>
    <scope>NUCLEOTIDE SEQUENCE [LARGE SCALE GENOMIC DNA]</scope>
    <source>
        <strain evidence="4 5">HHB9708</strain>
    </source>
</reference>
<feature type="domain" description="START" evidence="3">
    <location>
        <begin position="961"/>
        <end position="1163"/>
    </location>
</feature>
<dbReference type="InterPro" id="IPR051213">
    <property type="entry name" value="START_lipid_transfer"/>
</dbReference>
<dbReference type="SUPFAM" id="SSF55961">
    <property type="entry name" value="Bet v1-like"/>
    <property type="match status" value="3"/>
</dbReference>
<name>A0A164W431_9AGAM</name>
<sequence>MADGATLRETWSKAFNDAQNQLRALLTSASSKDWKRLSLSQREGSLPQADAKGKGKIPLPPLVTSKDVIIHRKSSKFGDVSRIVLDIPVEPELARIDVWKNVLTTPELRKEFDPAVESCELVEMFDPDTRILKTKFTLGWPANPRDAITISRAFNDSTTLITISTSLPRSRQEPAYLRPSPPYVRSHIHLFAWCIQIPSSAESQPVQSSSSSQGDVPPKRSPSKIRVTCFWQHDLRANWTLGSPALSQQLPALMLGLISSVRKRGRRIPVINGYGLGIVIDRVTFENARELMTVEYSVHAEGDDSTNTQPPLHGLDELQALREQKRLERSVEFVLPATQGWDVQISTRGSSSAISGLPWNALASRDRDYATSQDTILCVKHTAPPDRHSVLKVKAQIELVGTVGLRLNGHPHSIVATESRDPRSFTLSQQLRDDSATVTNLSFHSGSSPSVQSSSSTPAPQPLQRTNTDRATVVDKTILSSVRRNYIYFSSLLQEPEAKWKRNTEARGVTVTQLDSIDPTLIVFRAEAVFVGVGLWDLYSTIANPSTRGQWDKLHESAKLVDDVNELTQVWHYKSKPAWPVTARDAVLLRTVYKSPTTIHVFSSSVSDPHLISNFPRPDPAYIRTQVDLQGWAIEVLSPTTTSLTLLEQSDPRGWSNKSSIPQQMITYVAGIGEYAIKSGGPPIVTRLAGAKATDMTYDHEKGLFRLEYVTSSLRGSVPAPADPQHSASTATMPRANASQNIECQLRCDLDTWALSLELVVDPPPQSVTCLKRHRLSSGGGVWLTVTHDTETVGADRLLIIARKATSSTAKEKGTVTVNGARIQVDLEELPEAEQKQLLKKKRVKPVRVPLDQPPVLRKIRTRTQEWEDGEESQSGVDTPVGSLVAPLPAAKNPFTTIAPITSLWSLAVGQANKASKETIAAISPATVSDNLPLSPTKHGMQYALDALAYLRTYHARSHFDGWALVSDKGFPIYRKSQSRISGAMPIYRGAKVIEGVTAEDVARAVMSFDSRKMWDDKFESGTVLQAFTGAAQTSFVTTTGGFPFRGRGFLVASVMAKLGQASTTNSNKASSEQHDQSYASTIFCASASFHPDSIPTFSPSKYNPHTLPIGRIYIDGWILETLDPYATTEHYMIPSTRCTRLVSVDYSGSIPSVYNTMINAALPRYVEAVEKHLKSISPTPFMRFPSPGFIISSDESDEDPTSSSDAVLFWLLDNSDSERVLISHEHAWHSRSFRARSFLKTDGKAYAAARSPTITATPRRSRIVNPRIVESTSITSPGRPGRTESFSSSQSAAEFVRHRRVSSASNAETSPVRRMPGARIPSGIVPGDSQQPQSAEDYLVGEVIVDSLMYQGGYEVQLLSVFKSASRETLSSMAPLDQIVGSALPFVTSIYTLPSNPLHSSDPSTERPPRHLIRVTLPTSVYHSLPIDSPLTGETRAPPEWPEWLTILEKEGAVVEISIKAHSESGSDAKQSVGAWIDGVEIPVHGEQDSLNLVGRSALEGKSPMEASALLRSIGAMPDQEPLPKALIIPISSNGTLQDQLARAELPGPSPNATPNGNGSEQILLEKPASSSESLEKSVPSVPSRTGTTTTLFDFFSSYQNPLSRLTSGSTPSSALQPPSTQINTPSPSSQSQPSHSSSPSPDGSTGTITTFANRRYPLATVVIVALIAFLVGSLLRSLLSPAEFVVHVTSSDEAYHAEGWREIKRLVEIKYLVGGWDFVVAVVRRH</sequence>
<dbReference type="InterPro" id="IPR023393">
    <property type="entry name" value="START-like_dom_sf"/>
</dbReference>
<evidence type="ECO:0000256" key="2">
    <source>
        <dbReference type="SAM" id="Phobius"/>
    </source>
</evidence>
<dbReference type="GO" id="GO:0008289">
    <property type="term" value="F:lipid binding"/>
    <property type="evidence" value="ECO:0007669"/>
    <property type="project" value="InterPro"/>
</dbReference>
<feature type="region of interest" description="Disordered" evidence="1">
    <location>
        <begin position="1568"/>
        <end position="1587"/>
    </location>
</feature>
<feature type="compositionally biased region" description="Polar residues" evidence="1">
    <location>
        <begin position="1605"/>
        <end position="1617"/>
    </location>
</feature>
<dbReference type="CDD" id="cd00177">
    <property type="entry name" value="START"/>
    <property type="match status" value="1"/>
</dbReference>
<keyword evidence="2" id="KW-1133">Transmembrane helix</keyword>
<proteinExistence type="predicted"/>
<evidence type="ECO:0000259" key="3">
    <source>
        <dbReference type="PROSITE" id="PS50848"/>
    </source>
</evidence>
<feature type="domain" description="START" evidence="3">
    <location>
        <begin position="500"/>
        <end position="666"/>
    </location>
</feature>
<dbReference type="InterPro" id="IPR002913">
    <property type="entry name" value="START_lipid-bd_dom"/>
</dbReference>
<dbReference type="Pfam" id="PF01852">
    <property type="entry name" value="START"/>
    <property type="match status" value="1"/>
</dbReference>
<keyword evidence="2" id="KW-0812">Transmembrane</keyword>
<dbReference type="STRING" id="1314777.A0A164W431"/>
<organism evidence="4 5">
    <name type="scientific">Sistotremastrum niveocremeum HHB9708</name>
    <dbReference type="NCBI Taxonomy" id="1314777"/>
    <lineage>
        <taxon>Eukaryota</taxon>
        <taxon>Fungi</taxon>
        <taxon>Dikarya</taxon>
        <taxon>Basidiomycota</taxon>
        <taxon>Agaricomycotina</taxon>
        <taxon>Agaricomycetes</taxon>
        <taxon>Sistotremastrales</taxon>
        <taxon>Sistotremastraceae</taxon>
        <taxon>Sertulicium</taxon>
        <taxon>Sertulicium niveocremeum</taxon>
    </lineage>
</organism>
<feature type="region of interest" description="Disordered" evidence="1">
    <location>
        <begin position="1298"/>
        <end position="1333"/>
    </location>
</feature>
<dbReference type="PANTHER" id="PTHR19308">
    <property type="entry name" value="PHOSPHATIDYLCHOLINE TRANSFER PROTEIN"/>
    <property type="match status" value="1"/>
</dbReference>
<feature type="region of interest" description="Disordered" evidence="1">
    <location>
        <begin position="442"/>
        <end position="469"/>
    </location>
</feature>
<dbReference type="Proteomes" id="UP000076722">
    <property type="component" value="Unassembled WGS sequence"/>
</dbReference>
<evidence type="ECO:0000313" key="5">
    <source>
        <dbReference type="Proteomes" id="UP000076722"/>
    </source>
</evidence>
<dbReference type="PROSITE" id="PS50848">
    <property type="entry name" value="START"/>
    <property type="match status" value="2"/>
</dbReference>
<feature type="region of interest" description="Disordered" evidence="1">
    <location>
        <begin position="1605"/>
        <end position="1650"/>
    </location>
</feature>
<dbReference type="OrthoDB" id="196858at2759"/>
<evidence type="ECO:0000256" key="1">
    <source>
        <dbReference type="SAM" id="MobiDB-lite"/>
    </source>
</evidence>